<dbReference type="InterPro" id="IPR001433">
    <property type="entry name" value="OxRdtase_FAD/NAD-bd"/>
</dbReference>
<dbReference type="Proteomes" id="UP001165667">
    <property type="component" value="Unassembled WGS sequence"/>
</dbReference>
<evidence type="ECO:0000256" key="6">
    <source>
        <dbReference type="ARBA" id="ARBA00022827"/>
    </source>
</evidence>
<evidence type="ECO:0000256" key="1">
    <source>
        <dbReference type="ARBA" id="ARBA00001974"/>
    </source>
</evidence>
<keyword evidence="4" id="KW-0285">Flavoprotein</keyword>
<dbReference type="InterPro" id="IPR017938">
    <property type="entry name" value="Riboflavin_synthase-like_b-brl"/>
</dbReference>
<dbReference type="GO" id="GO:0042167">
    <property type="term" value="P:heme catabolic process"/>
    <property type="evidence" value="ECO:0007669"/>
    <property type="project" value="TreeGrafter"/>
</dbReference>
<dbReference type="Pfam" id="PF00970">
    <property type="entry name" value="FAD_binding_6"/>
    <property type="match status" value="1"/>
</dbReference>
<feature type="domain" description="FAD-binding FR-type" evidence="10">
    <location>
        <begin position="2"/>
        <end position="102"/>
    </location>
</feature>
<comment type="similarity">
    <text evidence="2">Belongs to the ferredoxin--NADP reductase type 1 family.</text>
</comment>
<comment type="caution">
    <text evidence="11">The sequence shown here is derived from an EMBL/GenBank/DDBJ whole genome shotgun (WGS) entry which is preliminary data.</text>
</comment>
<dbReference type="InterPro" id="IPR051930">
    <property type="entry name" value="FNR_type-1"/>
</dbReference>
<evidence type="ECO:0000256" key="9">
    <source>
        <dbReference type="ARBA" id="ARBA00047776"/>
    </source>
</evidence>
<evidence type="ECO:0000313" key="12">
    <source>
        <dbReference type="Proteomes" id="UP001165667"/>
    </source>
</evidence>
<evidence type="ECO:0000256" key="2">
    <source>
        <dbReference type="ARBA" id="ARBA00008312"/>
    </source>
</evidence>
<dbReference type="InterPro" id="IPR001709">
    <property type="entry name" value="Flavoprot_Pyr_Nucl_cyt_Rdtase"/>
</dbReference>
<dbReference type="SUPFAM" id="SSF63380">
    <property type="entry name" value="Riboflavin synthase domain-like"/>
    <property type="match status" value="1"/>
</dbReference>
<evidence type="ECO:0000256" key="5">
    <source>
        <dbReference type="ARBA" id="ARBA00022741"/>
    </source>
</evidence>
<dbReference type="RefSeq" id="WP_282586940.1">
    <property type="nucleotide sequence ID" value="NZ_JAMOIM010000016.1"/>
</dbReference>
<dbReference type="GO" id="GO:0000166">
    <property type="term" value="F:nucleotide binding"/>
    <property type="evidence" value="ECO:0007669"/>
    <property type="project" value="UniProtKB-KW"/>
</dbReference>
<dbReference type="EMBL" id="JAMOIM010000016">
    <property type="protein sequence ID" value="MCW6510564.1"/>
    <property type="molecule type" value="Genomic_DNA"/>
</dbReference>
<dbReference type="PANTHER" id="PTHR47878:SF1">
    <property type="entry name" value="FLAVODOXIN_FERREDOXIN--NADP REDUCTASE"/>
    <property type="match status" value="1"/>
</dbReference>
<dbReference type="InterPro" id="IPR033892">
    <property type="entry name" value="FNR_bac"/>
</dbReference>
<evidence type="ECO:0000256" key="4">
    <source>
        <dbReference type="ARBA" id="ARBA00022630"/>
    </source>
</evidence>
<evidence type="ECO:0000256" key="8">
    <source>
        <dbReference type="ARBA" id="ARBA00023002"/>
    </source>
</evidence>
<dbReference type="GO" id="GO:0034599">
    <property type="term" value="P:cellular response to oxidative stress"/>
    <property type="evidence" value="ECO:0007669"/>
    <property type="project" value="TreeGrafter"/>
</dbReference>
<proteinExistence type="inferred from homology"/>
<evidence type="ECO:0000256" key="7">
    <source>
        <dbReference type="ARBA" id="ARBA00022857"/>
    </source>
</evidence>
<dbReference type="Pfam" id="PF00175">
    <property type="entry name" value="NAD_binding_1"/>
    <property type="match status" value="1"/>
</dbReference>
<dbReference type="Gene3D" id="2.40.30.10">
    <property type="entry name" value="Translation factors"/>
    <property type="match status" value="1"/>
</dbReference>
<dbReference type="AlphaFoldDB" id="A0AA42CKH6"/>
<reference evidence="11" key="1">
    <citation type="submission" date="2022-05" db="EMBL/GenBank/DDBJ databases">
        <authorList>
            <person name="Pankratov T."/>
        </authorList>
    </citation>
    <scope>NUCLEOTIDE SEQUENCE</scope>
    <source>
        <strain evidence="11">BP6-180914</strain>
    </source>
</reference>
<gene>
    <name evidence="11" type="ORF">M8523_21325</name>
</gene>
<comment type="catalytic activity">
    <reaction evidence="9">
        <text>2 reduced [2Fe-2S]-[ferredoxin] + NADP(+) + H(+) = 2 oxidized [2Fe-2S]-[ferredoxin] + NADPH</text>
        <dbReference type="Rhea" id="RHEA:20125"/>
        <dbReference type="Rhea" id="RHEA-COMP:10000"/>
        <dbReference type="Rhea" id="RHEA-COMP:10001"/>
        <dbReference type="ChEBI" id="CHEBI:15378"/>
        <dbReference type="ChEBI" id="CHEBI:33737"/>
        <dbReference type="ChEBI" id="CHEBI:33738"/>
        <dbReference type="ChEBI" id="CHEBI:57783"/>
        <dbReference type="ChEBI" id="CHEBI:58349"/>
        <dbReference type="EC" id="1.18.1.2"/>
    </reaction>
</comment>
<dbReference type="CDD" id="cd06195">
    <property type="entry name" value="FNR1"/>
    <property type="match status" value="1"/>
</dbReference>
<dbReference type="InterPro" id="IPR008333">
    <property type="entry name" value="Cbr1-like_FAD-bd_dom"/>
</dbReference>
<dbReference type="GO" id="GO:0004324">
    <property type="term" value="F:ferredoxin-NADP+ reductase activity"/>
    <property type="evidence" value="ECO:0007669"/>
    <property type="project" value="UniProtKB-EC"/>
</dbReference>
<evidence type="ECO:0000313" key="11">
    <source>
        <dbReference type="EMBL" id="MCW6510564.1"/>
    </source>
</evidence>
<dbReference type="PANTHER" id="PTHR47878">
    <property type="entry name" value="OXIDOREDUCTASE FAD/NAD(P)-BINDING DOMAIN PROTEIN"/>
    <property type="match status" value="1"/>
</dbReference>
<dbReference type="InterPro" id="IPR017927">
    <property type="entry name" value="FAD-bd_FR_type"/>
</dbReference>
<dbReference type="SUPFAM" id="SSF52343">
    <property type="entry name" value="Ferredoxin reductase-like, C-terminal NADP-linked domain"/>
    <property type="match status" value="1"/>
</dbReference>
<evidence type="ECO:0000259" key="10">
    <source>
        <dbReference type="PROSITE" id="PS51384"/>
    </source>
</evidence>
<dbReference type="PRINTS" id="PR00410">
    <property type="entry name" value="PHEHYDRXLASE"/>
</dbReference>
<comment type="cofactor">
    <cofactor evidence="1">
        <name>FAD</name>
        <dbReference type="ChEBI" id="CHEBI:57692"/>
    </cofactor>
</comment>
<name>A0AA42CKH6_9HYPH</name>
<dbReference type="PROSITE" id="PS51384">
    <property type="entry name" value="FAD_FR"/>
    <property type="match status" value="1"/>
</dbReference>
<evidence type="ECO:0000256" key="3">
    <source>
        <dbReference type="ARBA" id="ARBA00013223"/>
    </source>
</evidence>
<accession>A0AA42CKH6</accession>
<dbReference type="InterPro" id="IPR039261">
    <property type="entry name" value="FNR_nucleotide-bd"/>
</dbReference>
<dbReference type="EC" id="1.18.1.2" evidence="3"/>
<keyword evidence="7" id="KW-0521">NADP</keyword>
<keyword evidence="6" id="KW-0274">FAD</keyword>
<organism evidence="11 12">
    <name type="scientific">Lichenifustis flavocetrariae</name>
    <dbReference type="NCBI Taxonomy" id="2949735"/>
    <lineage>
        <taxon>Bacteria</taxon>
        <taxon>Pseudomonadati</taxon>
        <taxon>Pseudomonadota</taxon>
        <taxon>Alphaproteobacteria</taxon>
        <taxon>Hyphomicrobiales</taxon>
        <taxon>Lichenihabitantaceae</taxon>
        <taxon>Lichenifustis</taxon>
    </lineage>
</organism>
<protein>
    <recommendedName>
        <fullName evidence="3">ferredoxin--NADP(+) reductase</fullName>
        <ecNumber evidence="3">1.18.1.2</ecNumber>
    </recommendedName>
</protein>
<dbReference type="PRINTS" id="PR00371">
    <property type="entry name" value="FPNCR"/>
</dbReference>
<keyword evidence="5" id="KW-0547">Nucleotide-binding</keyword>
<sequence>MSSLHEEKVLDVRHWTDRLFSFRTTRDPSFRFRNGEFTMIGIKVNGKPLLRAYSLASANYEEQLEFLSIKVPEGPLTSQLQHLKVGDQVIVSRKATGTLVVDNLHAGRNLYLLSTGTGLAPFLSVIKDPETYDRFEKVVLVHGVRHVSELAFKDSIAEDLPKDELLGELVSEKLIYYPTVTREPFRNNGRITALMESGKLYADLGLAPLEAEHDRVMICGGPHMLADIKQHLLDRNFIEGNHGEPGQFVVEKAFVDK</sequence>
<dbReference type="Gene3D" id="3.40.50.80">
    <property type="entry name" value="Nucleotide-binding domain of ferredoxin-NADP reductase (FNR) module"/>
    <property type="match status" value="1"/>
</dbReference>
<keyword evidence="8" id="KW-0560">Oxidoreductase</keyword>
<keyword evidence="12" id="KW-1185">Reference proteome</keyword>